<dbReference type="Proteomes" id="UP001558652">
    <property type="component" value="Unassembled WGS sequence"/>
</dbReference>
<dbReference type="AlphaFoldDB" id="A0ABD0YMM2"/>
<protein>
    <submittedName>
        <fullName evidence="3">Uncharacterized protein</fullName>
    </submittedName>
</protein>
<keyword evidence="1" id="KW-0175">Coiled coil</keyword>
<reference evidence="3 4" key="1">
    <citation type="submission" date="2024-07" db="EMBL/GenBank/DDBJ databases">
        <title>Chromosome-level genome assembly of the water stick insect Ranatra chinensis (Heteroptera: Nepidae).</title>
        <authorList>
            <person name="Liu X."/>
        </authorList>
    </citation>
    <scope>NUCLEOTIDE SEQUENCE [LARGE SCALE GENOMIC DNA]</scope>
    <source>
        <strain evidence="3">Cailab_2021Rc</strain>
        <tissue evidence="3">Muscle</tissue>
    </source>
</reference>
<keyword evidence="4" id="KW-1185">Reference proteome</keyword>
<accession>A0ABD0YMM2</accession>
<feature type="region of interest" description="Disordered" evidence="2">
    <location>
        <begin position="1"/>
        <end position="56"/>
    </location>
</feature>
<gene>
    <name evidence="3" type="ORF">AAG570_010422</name>
</gene>
<name>A0ABD0YMM2_9HEMI</name>
<feature type="compositionally biased region" description="Basic and acidic residues" evidence="2">
    <location>
        <begin position="13"/>
        <end position="22"/>
    </location>
</feature>
<feature type="compositionally biased region" description="Basic residues" evidence="2">
    <location>
        <begin position="1"/>
        <end position="12"/>
    </location>
</feature>
<organism evidence="3 4">
    <name type="scientific">Ranatra chinensis</name>
    <dbReference type="NCBI Taxonomy" id="642074"/>
    <lineage>
        <taxon>Eukaryota</taxon>
        <taxon>Metazoa</taxon>
        <taxon>Ecdysozoa</taxon>
        <taxon>Arthropoda</taxon>
        <taxon>Hexapoda</taxon>
        <taxon>Insecta</taxon>
        <taxon>Pterygota</taxon>
        <taxon>Neoptera</taxon>
        <taxon>Paraneoptera</taxon>
        <taxon>Hemiptera</taxon>
        <taxon>Heteroptera</taxon>
        <taxon>Panheteroptera</taxon>
        <taxon>Nepomorpha</taxon>
        <taxon>Nepidae</taxon>
        <taxon>Ranatrinae</taxon>
        <taxon>Ranatra</taxon>
    </lineage>
</organism>
<evidence type="ECO:0000256" key="1">
    <source>
        <dbReference type="SAM" id="Coils"/>
    </source>
</evidence>
<dbReference type="EMBL" id="JBFDAA010000005">
    <property type="protein sequence ID" value="KAL1132467.1"/>
    <property type="molecule type" value="Genomic_DNA"/>
</dbReference>
<sequence>MASKRRNMFHKNKTQETTEKEGIMFLPDSDGLSIGEGVEEDKGKPSSSDEEPDETTLMERWLSVRKQGVRTRLKGFRDHLAKTVDKLSDVLAEMCLLEPDLPADPVKYIRENVGFRMSEARRAQAALAKARAVEEVLEAEKNRLEEKLAMVKQLLAIEEVDEVLDLSELEKDHQLPSPEDLSDVEEERRLLAVKDFQVYGSASGDTFSGEQEFFIEEH</sequence>
<comment type="caution">
    <text evidence="3">The sequence shown here is derived from an EMBL/GenBank/DDBJ whole genome shotgun (WGS) entry which is preliminary data.</text>
</comment>
<evidence type="ECO:0000313" key="3">
    <source>
        <dbReference type="EMBL" id="KAL1132467.1"/>
    </source>
</evidence>
<evidence type="ECO:0000256" key="2">
    <source>
        <dbReference type="SAM" id="MobiDB-lite"/>
    </source>
</evidence>
<feature type="coiled-coil region" evidence="1">
    <location>
        <begin position="120"/>
        <end position="161"/>
    </location>
</feature>
<evidence type="ECO:0000313" key="4">
    <source>
        <dbReference type="Proteomes" id="UP001558652"/>
    </source>
</evidence>
<proteinExistence type="predicted"/>